<evidence type="ECO:0000256" key="2">
    <source>
        <dbReference type="ARBA" id="ARBA00022679"/>
    </source>
</evidence>
<protein>
    <submittedName>
        <fullName evidence="5">TrmH family RNA methyltransferase</fullName>
    </submittedName>
</protein>
<dbReference type="GO" id="GO:0006396">
    <property type="term" value="P:RNA processing"/>
    <property type="evidence" value="ECO:0007669"/>
    <property type="project" value="InterPro"/>
</dbReference>
<evidence type="ECO:0000259" key="3">
    <source>
        <dbReference type="Pfam" id="PF00588"/>
    </source>
</evidence>
<reference evidence="5 6" key="1">
    <citation type="submission" date="2018-08" db="EMBL/GenBank/DDBJ databases">
        <title>A genome reference for cultivated species of the human gut microbiota.</title>
        <authorList>
            <person name="Zou Y."/>
            <person name="Xue W."/>
            <person name="Luo G."/>
        </authorList>
    </citation>
    <scope>NUCLEOTIDE SEQUENCE [LARGE SCALE GENOMIC DNA]</scope>
    <source>
        <strain evidence="5 6">OM06-4</strain>
    </source>
</reference>
<dbReference type="PANTHER" id="PTHR43191">
    <property type="entry name" value="RRNA METHYLTRANSFERASE 3"/>
    <property type="match status" value="1"/>
</dbReference>
<evidence type="ECO:0000313" key="6">
    <source>
        <dbReference type="Proteomes" id="UP000261032"/>
    </source>
</evidence>
<dbReference type="RefSeq" id="WP_003534927.1">
    <property type="nucleotide sequence ID" value="NZ_AP031443.1"/>
</dbReference>
<comment type="caution">
    <text evidence="5">The sequence shown here is derived from an EMBL/GenBank/DDBJ whole genome shotgun (WGS) entry which is preliminary data.</text>
</comment>
<gene>
    <name evidence="5" type="ORF">DXB93_03515</name>
    <name evidence="4" type="ORF">PM738_02105</name>
</gene>
<dbReference type="Proteomes" id="UP001211987">
    <property type="component" value="Unassembled WGS sequence"/>
</dbReference>
<dbReference type="Proteomes" id="UP000261032">
    <property type="component" value="Unassembled WGS sequence"/>
</dbReference>
<proteinExistence type="predicted"/>
<dbReference type="InterPro" id="IPR029028">
    <property type="entry name" value="Alpha/beta_knot_MTases"/>
</dbReference>
<dbReference type="AlphaFoldDB" id="A0A3E3EGZ6"/>
<reference evidence="4" key="2">
    <citation type="submission" date="2023-01" db="EMBL/GenBank/DDBJ databases">
        <title>Human gut microbiome strain richness.</title>
        <authorList>
            <person name="Chen-Liaw A."/>
        </authorList>
    </citation>
    <scope>NUCLEOTIDE SEQUENCE</scope>
    <source>
        <strain evidence="4">1001217st2_G6_1001217B_191108</strain>
    </source>
</reference>
<dbReference type="GO" id="GO:0008173">
    <property type="term" value="F:RNA methyltransferase activity"/>
    <property type="evidence" value="ECO:0007669"/>
    <property type="project" value="InterPro"/>
</dbReference>
<keyword evidence="2 5" id="KW-0808">Transferase</keyword>
<dbReference type="GeneID" id="64197080"/>
<evidence type="ECO:0000313" key="4">
    <source>
        <dbReference type="EMBL" id="MDB7082581.1"/>
    </source>
</evidence>
<dbReference type="Gene3D" id="3.40.1280.10">
    <property type="match status" value="1"/>
</dbReference>
<dbReference type="GO" id="GO:0032259">
    <property type="term" value="P:methylation"/>
    <property type="evidence" value="ECO:0007669"/>
    <property type="project" value="UniProtKB-KW"/>
</dbReference>
<organism evidence="5 6">
    <name type="scientific">Thomasclavelia ramosa</name>
    <dbReference type="NCBI Taxonomy" id="1547"/>
    <lineage>
        <taxon>Bacteria</taxon>
        <taxon>Bacillati</taxon>
        <taxon>Bacillota</taxon>
        <taxon>Erysipelotrichia</taxon>
        <taxon>Erysipelotrichales</taxon>
        <taxon>Coprobacillaceae</taxon>
        <taxon>Thomasclavelia</taxon>
    </lineage>
</organism>
<dbReference type="InterPro" id="IPR029026">
    <property type="entry name" value="tRNA_m1G_MTases_N"/>
</dbReference>
<feature type="domain" description="tRNA/rRNA methyltransferase SpoU type" evidence="3">
    <location>
        <begin position="95"/>
        <end position="231"/>
    </location>
</feature>
<keyword evidence="1 5" id="KW-0489">Methyltransferase</keyword>
<evidence type="ECO:0000313" key="5">
    <source>
        <dbReference type="EMBL" id="RGD86892.1"/>
    </source>
</evidence>
<dbReference type="InterPro" id="IPR051259">
    <property type="entry name" value="rRNA_Methyltransferase"/>
</dbReference>
<dbReference type="SUPFAM" id="SSF75217">
    <property type="entry name" value="alpha/beta knot"/>
    <property type="match status" value="1"/>
</dbReference>
<dbReference type="GO" id="GO:0003723">
    <property type="term" value="F:RNA binding"/>
    <property type="evidence" value="ECO:0007669"/>
    <property type="project" value="InterPro"/>
</dbReference>
<dbReference type="Pfam" id="PF00588">
    <property type="entry name" value="SpoU_methylase"/>
    <property type="match status" value="1"/>
</dbReference>
<accession>A0A3E3EGZ6</accession>
<sequence length="246" mass="28238">MKIKTYHKDFDYTYTLGVFETIELLENKPELVMRVYLKSNSYQNKGVKIIENLCQQNKIELIESDNTINKLAKKDNCFAIAIIKKYTMDLEDANHVVLVNPGDMGNMGTIIRTMLGFNYTNLAIIRPGVDVFDPRVIRASMGALFNINFEYFNSFDEYLTKYPEREVYPLMLKGAKNIHQITAANNKHSLVFGNESSGLPDDYLKYGQSVFIPHSDKIDSLNLSMALGITLCHFSMMEFKDKQVLR</sequence>
<evidence type="ECO:0000256" key="1">
    <source>
        <dbReference type="ARBA" id="ARBA00022603"/>
    </source>
</evidence>
<dbReference type="PANTHER" id="PTHR43191:SF2">
    <property type="entry name" value="RRNA METHYLTRANSFERASE 3, MITOCHONDRIAL"/>
    <property type="match status" value="1"/>
</dbReference>
<dbReference type="InterPro" id="IPR001537">
    <property type="entry name" value="SpoU_MeTrfase"/>
</dbReference>
<name>A0A3E3EGZ6_9FIRM</name>
<dbReference type="EMBL" id="JAQLKE010000002">
    <property type="protein sequence ID" value="MDB7082581.1"/>
    <property type="molecule type" value="Genomic_DNA"/>
</dbReference>
<dbReference type="EMBL" id="QUSL01000003">
    <property type="protein sequence ID" value="RGD86892.1"/>
    <property type="molecule type" value="Genomic_DNA"/>
</dbReference>
<dbReference type="CDD" id="cd18082">
    <property type="entry name" value="SpoU-like_family"/>
    <property type="match status" value="1"/>
</dbReference>